<evidence type="ECO:0000313" key="14">
    <source>
        <dbReference type="EMBL" id="EEK17803.1"/>
    </source>
</evidence>
<evidence type="ECO:0000313" key="15">
    <source>
        <dbReference type="Proteomes" id="UP000003303"/>
    </source>
</evidence>
<evidence type="ECO:0000259" key="12">
    <source>
        <dbReference type="Pfam" id="PF00593"/>
    </source>
</evidence>
<evidence type="ECO:0000256" key="1">
    <source>
        <dbReference type="ARBA" id="ARBA00004571"/>
    </source>
</evidence>
<keyword evidence="3 10" id="KW-1134">Transmembrane beta strand</keyword>
<dbReference type="GO" id="GO:0009279">
    <property type="term" value="C:cell outer membrane"/>
    <property type="evidence" value="ECO:0007669"/>
    <property type="project" value="UniProtKB-SubCell"/>
</dbReference>
<keyword evidence="15" id="KW-1185">Reference proteome</keyword>
<dbReference type="Pfam" id="PF00593">
    <property type="entry name" value="TonB_dep_Rec_b-barrel"/>
    <property type="match status" value="1"/>
</dbReference>
<dbReference type="Gene3D" id="2.170.130.10">
    <property type="entry name" value="TonB-dependent receptor, plug domain"/>
    <property type="match status" value="1"/>
</dbReference>
<dbReference type="Pfam" id="PF07715">
    <property type="entry name" value="Plug"/>
    <property type="match status" value="1"/>
</dbReference>
<keyword evidence="2 10" id="KW-0813">Transport</keyword>
<comment type="caution">
    <text evidence="14">The sequence shown here is derived from an EMBL/GenBank/DDBJ whole genome shotgun (WGS) entry which is preliminary data.</text>
</comment>
<keyword evidence="7 10" id="KW-0472">Membrane</keyword>
<dbReference type="InterPro" id="IPR036942">
    <property type="entry name" value="Beta-barrel_TonB_sf"/>
</dbReference>
<evidence type="ECO:0000256" key="3">
    <source>
        <dbReference type="ARBA" id="ARBA00022452"/>
    </source>
</evidence>
<evidence type="ECO:0000256" key="6">
    <source>
        <dbReference type="ARBA" id="ARBA00023077"/>
    </source>
</evidence>
<reference evidence="14 15" key="1">
    <citation type="submission" date="2009-04" db="EMBL/GenBank/DDBJ databases">
        <authorList>
            <person name="Sebastian Y."/>
            <person name="Madupu R."/>
            <person name="Durkin A.S."/>
            <person name="Torralba M."/>
            <person name="Methe B."/>
            <person name="Sutton G.G."/>
            <person name="Strausberg R.L."/>
            <person name="Nelson K.E."/>
        </authorList>
    </citation>
    <scope>NUCLEOTIDE SEQUENCE [LARGE SCALE GENOMIC DNA]</scope>
    <source>
        <strain evidence="14 15">60-3</strain>
    </source>
</reference>
<keyword evidence="6 11" id="KW-0798">TonB box</keyword>
<evidence type="ECO:0000256" key="4">
    <source>
        <dbReference type="ARBA" id="ARBA00022692"/>
    </source>
</evidence>
<feature type="domain" description="TonB-dependent receptor-like beta-barrel" evidence="12">
    <location>
        <begin position="220"/>
        <end position="678"/>
    </location>
</feature>
<proteinExistence type="inferred from homology"/>
<dbReference type="eggNOG" id="COG4771">
    <property type="taxonomic scope" value="Bacteria"/>
</dbReference>
<keyword evidence="5" id="KW-0732">Signal</keyword>
<accession>C2M8Z0</accession>
<dbReference type="PANTHER" id="PTHR30069:SF29">
    <property type="entry name" value="HEMOGLOBIN AND HEMOGLOBIN-HAPTOGLOBIN-BINDING PROTEIN 1-RELATED"/>
    <property type="match status" value="1"/>
</dbReference>
<evidence type="ECO:0000256" key="7">
    <source>
        <dbReference type="ARBA" id="ARBA00023136"/>
    </source>
</evidence>
<evidence type="ECO:0000256" key="2">
    <source>
        <dbReference type="ARBA" id="ARBA00022448"/>
    </source>
</evidence>
<name>C2M8Z0_9PORP</name>
<keyword evidence="9 10" id="KW-0998">Cell outer membrane</keyword>
<evidence type="ECO:0000256" key="8">
    <source>
        <dbReference type="ARBA" id="ARBA00023170"/>
    </source>
</evidence>
<dbReference type="InterPro" id="IPR037066">
    <property type="entry name" value="Plug_dom_sf"/>
</dbReference>
<dbReference type="InterPro" id="IPR012910">
    <property type="entry name" value="Plug_dom"/>
</dbReference>
<sequence>MVALAESSLSKPDSIALKPHPFDETLQTVVVRANSQRLQTARLGQTIEWLDSTYLTKHFTGNFAATLSTLPGVNVITIGSGYGKPVIRGLGFNRIAYVDGGLKQEGQQWGADHGLEVDAFDQDPVQVIKGAGSLLYGSDALGGVIVRQPATPPHKQGLYGSCTLLGQSSTMGGGGSLMMGYLHGAHHIRLRVSGQYHGDRNVTADSITYLTRWIPIYGRRLKNSATQTYASQLRYEWLGEQIKASLQASVNGERSGFFPGAHGVPDLKRVLPDKSRYNIELPYSTVRQLSTQGSLQWRISPQWQLVGELGWQQNLRRELSAFHTHYGTMQRPVQDADLEFEFDLKTISARLQASYYAPWGGKWTLGTDGQYQWHKRRGYGFLLPDYQRATSGMSLTYQGRIAQGLHLTSGLRYDLGYISMSPYHDPYLADYLKERGESSATLTQYYYSSQEGERHWHDLSGSVGLAWQINRHWLWKVNLGRSFRLPGIYELAANGIHHGTFRHEVGDPSLSSEQGWLLDSEVGFHNEVWSCTVAPFVTYFTNYIFLQPSGEWSILPHSGQIYRYQSTRALFTGVELEGTWHLHPQWDYHLQGDYVYTYNVADRLALPYSPPARLSHDLTWHPQHWALSLKHRIIAPQHRIARNEEPTPGTASLLDLAVTYDGQLRQSNYRISLAIQNLLDSRYYDHMSYYRRVNLPEAGRNVLLTINLSF</sequence>
<dbReference type="GO" id="GO:0044718">
    <property type="term" value="P:siderophore transmembrane transport"/>
    <property type="evidence" value="ECO:0007669"/>
    <property type="project" value="TreeGrafter"/>
</dbReference>
<evidence type="ECO:0000256" key="10">
    <source>
        <dbReference type="PROSITE-ProRule" id="PRU01360"/>
    </source>
</evidence>
<dbReference type="EMBL" id="ACLR01000001">
    <property type="protein sequence ID" value="EEK17803.1"/>
    <property type="molecule type" value="Genomic_DNA"/>
</dbReference>
<dbReference type="STRING" id="596327.PORUE0001_0574"/>
<comment type="subcellular location">
    <subcellularLocation>
        <location evidence="1 10">Cell outer membrane</location>
        <topology evidence="1 10">Multi-pass membrane protein</topology>
    </subcellularLocation>
</comment>
<dbReference type="InterPro" id="IPR000531">
    <property type="entry name" value="Beta-barrel_TonB"/>
</dbReference>
<dbReference type="GO" id="GO:0015344">
    <property type="term" value="F:siderophore uptake transmembrane transporter activity"/>
    <property type="evidence" value="ECO:0007669"/>
    <property type="project" value="TreeGrafter"/>
</dbReference>
<keyword evidence="4 10" id="KW-0812">Transmembrane</keyword>
<dbReference type="Proteomes" id="UP000003303">
    <property type="component" value="Unassembled WGS sequence"/>
</dbReference>
<comment type="similarity">
    <text evidence="10 11">Belongs to the TonB-dependent receptor family.</text>
</comment>
<evidence type="ECO:0000259" key="13">
    <source>
        <dbReference type="Pfam" id="PF07715"/>
    </source>
</evidence>
<dbReference type="Gene3D" id="2.40.170.20">
    <property type="entry name" value="TonB-dependent receptor, beta-barrel domain"/>
    <property type="match status" value="1"/>
</dbReference>
<dbReference type="InterPro" id="IPR039426">
    <property type="entry name" value="TonB-dep_rcpt-like"/>
</dbReference>
<dbReference type="SUPFAM" id="SSF56935">
    <property type="entry name" value="Porins"/>
    <property type="match status" value="1"/>
</dbReference>
<organism evidence="14 15">
    <name type="scientific">Porphyromonas uenonis 60-3</name>
    <dbReference type="NCBI Taxonomy" id="596327"/>
    <lineage>
        <taxon>Bacteria</taxon>
        <taxon>Pseudomonadati</taxon>
        <taxon>Bacteroidota</taxon>
        <taxon>Bacteroidia</taxon>
        <taxon>Bacteroidales</taxon>
        <taxon>Porphyromonadaceae</taxon>
        <taxon>Porphyromonas</taxon>
    </lineage>
</organism>
<feature type="domain" description="TonB-dependent receptor plug" evidence="13">
    <location>
        <begin position="47"/>
        <end position="144"/>
    </location>
</feature>
<evidence type="ECO:0000256" key="5">
    <source>
        <dbReference type="ARBA" id="ARBA00022729"/>
    </source>
</evidence>
<protein>
    <submittedName>
        <fullName evidence="14">TonB-dependent receptor</fullName>
    </submittedName>
</protein>
<dbReference type="PROSITE" id="PS52016">
    <property type="entry name" value="TONB_DEPENDENT_REC_3"/>
    <property type="match status" value="1"/>
</dbReference>
<dbReference type="PANTHER" id="PTHR30069">
    <property type="entry name" value="TONB-DEPENDENT OUTER MEMBRANE RECEPTOR"/>
    <property type="match status" value="1"/>
</dbReference>
<keyword evidence="8 14" id="KW-0675">Receptor</keyword>
<evidence type="ECO:0000256" key="9">
    <source>
        <dbReference type="ARBA" id="ARBA00023237"/>
    </source>
</evidence>
<dbReference type="AlphaFoldDB" id="C2M8Z0"/>
<evidence type="ECO:0000256" key="11">
    <source>
        <dbReference type="RuleBase" id="RU003357"/>
    </source>
</evidence>
<dbReference type="OrthoDB" id="9795928at2"/>
<gene>
    <name evidence="14" type="ORF">PORUE0001_0574</name>
</gene>